<dbReference type="PANTHER" id="PTHR31662:SF33">
    <property type="entry name" value="DNA-BINDING STOREKEEPER PROTEIN TRANSCRIPTIONAL REGULATOR-LIKE PROTEIN"/>
    <property type="match status" value="1"/>
</dbReference>
<evidence type="ECO:0000313" key="4">
    <source>
        <dbReference type="Proteomes" id="UP000077755"/>
    </source>
</evidence>
<evidence type="ECO:0000259" key="2">
    <source>
        <dbReference type="Pfam" id="PF04504"/>
    </source>
</evidence>
<comment type="similarity">
    <text evidence="1">Belongs to the GeBP family.</text>
</comment>
<dbReference type="InterPro" id="IPR007592">
    <property type="entry name" value="GEBP"/>
</dbReference>
<dbReference type="PANTHER" id="PTHR31662">
    <property type="entry name" value="BNAANNG10740D PROTEIN-RELATED"/>
    <property type="match status" value="1"/>
</dbReference>
<keyword evidence="4" id="KW-1185">Reference proteome</keyword>
<evidence type="ECO:0000256" key="1">
    <source>
        <dbReference type="ARBA" id="ARBA00010820"/>
    </source>
</evidence>
<dbReference type="InterPro" id="IPR053932">
    <property type="entry name" value="GeBP-like_DBD"/>
</dbReference>
<dbReference type="Gramene" id="KZM96907">
    <property type="protein sequence ID" value="KZM96907"/>
    <property type="gene ID" value="DCAR_015731"/>
</dbReference>
<evidence type="ECO:0000313" key="3">
    <source>
        <dbReference type="EMBL" id="WOG95653.1"/>
    </source>
</evidence>
<dbReference type="GO" id="GO:0005634">
    <property type="term" value="C:nucleus"/>
    <property type="evidence" value="ECO:0007669"/>
    <property type="project" value="TreeGrafter"/>
</dbReference>
<protein>
    <recommendedName>
        <fullName evidence="2">Glabrous enhancer-binding protein-like DBD domain-containing protein</fullName>
    </recommendedName>
</protein>
<sequence length="235" mass="26820">MLSDDKSANRPSVKRKLAMGSPRSTRKKVCYDETSTRIWSDEDVLVLLQSILDYRIAYNKEPNADYSAFLHFVKDKLNMNDLSVRQLGGKVRKLKYRYSESLKKGEKDVGDDKVFELLHKVWGRTNDKDEVVVTENEGDEVVVTENEGKGEDQGSGFEETYPYLSEAWGSKFDLPQHLKELAVANFMMIGGEKLRALECEWKGVSVEELKLDVKKLEWRAKVVKAVLDEMEGSGD</sequence>
<proteinExistence type="inferred from homology"/>
<gene>
    <name evidence="3" type="ORF">DCAR_0414979</name>
</gene>
<dbReference type="KEGG" id="dcr:108217715"/>
<feature type="domain" description="Glabrous enhancer-binding protein-like DBD" evidence="2">
    <location>
        <begin position="36"/>
        <end position="123"/>
    </location>
</feature>
<dbReference type="EMBL" id="CP093346">
    <property type="protein sequence ID" value="WOG95653.1"/>
    <property type="molecule type" value="Genomic_DNA"/>
</dbReference>
<dbReference type="OrthoDB" id="661680at2759"/>
<reference evidence="3" key="1">
    <citation type="journal article" date="2016" name="Nat. Genet.">
        <title>A high-quality carrot genome assembly provides new insights into carotenoid accumulation and asterid genome evolution.</title>
        <authorList>
            <person name="Iorizzo M."/>
            <person name="Ellison S."/>
            <person name="Senalik D."/>
            <person name="Zeng P."/>
            <person name="Satapoomin P."/>
            <person name="Huang J."/>
            <person name="Bowman M."/>
            <person name="Iovene M."/>
            <person name="Sanseverino W."/>
            <person name="Cavagnaro P."/>
            <person name="Yildiz M."/>
            <person name="Macko-Podgorni A."/>
            <person name="Moranska E."/>
            <person name="Grzebelus E."/>
            <person name="Grzebelus D."/>
            <person name="Ashrafi H."/>
            <person name="Zheng Z."/>
            <person name="Cheng S."/>
            <person name="Spooner D."/>
            <person name="Van Deynze A."/>
            <person name="Simon P."/>
        </authorList>
    </citation>
    <scope>NUCLEOTIDE SEQUENCE</scope>
    <source>
        <tissue evidence="3">Leaf</tissue>
    </source>
</reference>
<dbReference type="Pfam" id="PF04504">
    <property type="entry name" value="GeBP-like_DBD"/>
    <property type="match status" value="1"/>
</dbReference>
<dbReference type="GO" id="GO:0006355">
    <property type="term" value="P:regulation of DNA-templated transcription"/>
    <property type="evidence" value="ECO:0007669"/>
    <property type="project" value="InterPro"/>
</dbReference>
<dbReference type="Proteomes" id="UP000077755">
    <property type="component" value="Chromosome 4"/>
</dbReference>
<organism evidence="3 4">
    <name type="scientific">Daucus carota subsp. sativus</name>
    <name type="common">Carrot</name>
    <dbReference type="NCBI Taxonomy" id="79200"/>
    <lineage>
        <taxon>Eukaryota</taxon>
        <taxon>Viridiplantae</taxon>
        <taxon>Streptophyta</taxon>
        <taxon>Embryophyta</taxon>
        <taxon>Tracheophyta</taxon>
        <taxon>Spermatophyta</taxon>
        <taxon>Magnoliopsida</taxon>
        <taxon>eudicotyledons</taxon>
        <taxon>Gunneridae</taxon>
        <taxon>Pentapetalae</taxon>
        <taxon>asterids</taxon>
        <taxon>campanulids</taxon>
        <taxon>Apiales</taxon>
        <taxon>Apiaceae</taxon>
        <taxon>Apioideae</taxon>
        <taxon>Scandiceae</taxon>
        <taxon>Daucinae</taxon>
        <taxon>Daucus</taxon>
        <taxon>Daucus sect. Daucus</taxon>
    </lineage>
</organism>
<name>A0A165A4P7_DAUCS</name>
<reference evidence="3" key="2">
    <citation type="submission" date="2022-03" db="EMBL/GenBank/DDBJ databases">
        <title>Draft title - Genomic analysis of global carrot germplasm unveils the trajectory of domestication and the origin of high carotenoid orange carrot.</title>
        <authorList>
            <person name="Iorizzo M."/>
            <person name="Ellison S."/>
            <person name="Senalik D."/>
            <person name="Macko-Podgorni A."/>
            <person name="Grzebelus D."/>
            <person name="Bostan H."/>
            <person name="Rolling W."/>
            <person name="Curaba J."/>
            <person name="Simon P."/>
        </authorList>
    </citation>
    <scope>NUCLEOTIDE SEQUENCE</scope>
    <source>
        <tissue evidence="3">Leaf</tissue>
    </source>
</reference>
<dbReference type="AlphaFoldDB" id="A0A165A4P7"/>
<dbReference type="OMA" id="RALECEW"/>
<accession>A0A165A4P7</accession>